<dbReference type="SMART" id="SM00448">
    <property type="entry name" value="REC"/>
    <property type="match status" value="1"/>
</dbReference>
<dbReference type="InterPro" id="IPR018060">
    <property type="entry name" value="HTH_AraC"/>
</dbReference>
<dbReference type="CDD" id="cd17536">
    <property type="entry name" value="REC_YesN-like"/>
    <property type="match status" value="1"/>
</dbReference>
<keyword evidence="10" id="KW-1185">Reference proteome</keyword>
<dbReference type="Gene3D" id="1.10.10.60">
    <property type="entry name" value="Homeodomain-like"/>
    <property type="match status" value="2"/>
</dbReference>
<dbReference type="InterPro" id="IPR018062">
    <property type="entry name" value="HTH_AraC-typ_CS"/>
</dbReference>
<proteinExistence type="predicted"/>
<dbReference type="SUPFAM" id="SSF46689">
    <property type="entry name" value="Homeodomain-like"/>
    <property type="match status" value="2"/>
</dbReference>
<evidence type="ECO:0000256" key="5">
    <source>
        <dbReference type="ARBA" id="ARBA00024867"/>
    </source>
</evidence>
<dbReference type="PANTHER" id="PTHR43280">
    <property type="entry name" value="ARAC-FAMILY TRANSCRIPTIONAL REGULATOR"/>
    <property type="match status" value="1"/>
</dbReference>
<dbReference type="PROSITE" id="PS01124">
    <property type="entry name" value="HTH_ARAC_FAMILY_2"/>
    <property type="match status" value="1"/>
</dbReference>
<dbReference type="InterPro" id="IPR001789">
    <property type="entry name" value="Sig_transdc_resp-reg_receiver"/>
</dbReference>
<dbReference type="Proteomes" id="UP000245412">
    <property type="component" value="Unassembled WGS sequence"/>
</dbReference>
<feature type="modified residue" description="4-aspartylphosphate" evidence="6">
    <location>
        <position position="57"/>
    </location>
</feature>
<dbReference type="InterPro" id="IPR020449">
    <property type="entry name" value="Tscrpt_reg_AraC-type_HTH"/>
</dbReference>
<organism evidence="9 10">
    <name type="scientific">Murimonas intestini</name>
    <dbReference type="NCBI Taxonomy" id="1337051"/>
    <lineage>
        <taxon>Bacteria</taxon>
        <taxon>Bacillati</taxon>
        <taxon>Bacillota</taxon>
        <taxon>Clostridia</taxon>
        <taxon>Lachnospirales</taxon>
        <taxon>Lachnospiraceae</taxon>
        <taxon>Murimonas</taxon>
    </lineage>
</organism>
<dbReference type="EMBL" id="QGGY01000002">
    <property type="protein sequence ID" value="PWJ77980.1"/>
    <property type="molecule type" value="Genomic_DNA"/>
</dbReference>
<keyword evidence="4" id="KW-0804">Transcription</keyword>
<gene>
    <name evidence="9" type="ORF">C7383_102113</name>
</gene>
<comment type="function">
    <text evidence="5">May play the central regulatory role in sporulation. It may be an element of the effector pathway responsible for the activation of sporulation genes in response to nutritional stress. Spo0A may act in concert with spo0H (a sigma factor) to control the expression of some genes that are critical to the sporulation process.</text>
</comment>
<protein>
    <recommendedName>
        <fullName evidence="1">Stage 0 sporulation protein A homolog</fullName>
    </recommendedName>
</protein>
<dbReference type="PRINTS" id="PR00032">
    <property type="entry name" value="HTHARAC"/>
</dbReference>
<dbReference type="InterPro" id="IPR011006">
    <property type="entry name" value="CheY-like_superfamily"/>
</dbReference>
<evidence type="ECO:0000259" key="7">
    <source>
        <dbReference type="PROSITE" id="PS01124"/>
    </source>
</evidence>
<dbReference type="GO" id="GO:0000160">
    <property type="term" value="P:phosphorelay signal transduction system"/>
    <property type="evidence" value="ECO:0007669"/>
    <property type="project" value="InterPro"/>
</dbReference>
<dbReference type="Pfam" id="PF12833">
    <property type="entry name" value="HTH_18"/>
    <property type="match status" value="1"/>
</dbReference>
<feature type="domain" description="HTH araC/xylS-type" evidence="7">
    <location>
        <begin position="152"/>
        <end position="250"/>
    </location>
</feature>
<evidence type="ECO:0000256" key="6">
    <source>
        <dbReference type="PROSITE-ProRule" id="PRU00169"/>
    </source>
</evidence>
<evidence type="ECO:0000256" key="2">
    <source>
        <dbReference type="ARBA" id="ARBA00023015"/>
    </source>
</evidence>
<reference evidence="9 10" key="1">
    <citation type="submission" date="2018-05" db="EMBL/GenBank/DDBJ databases">
        <authorList>
            <person name="Goeker M."/>
            <person name="Huntemann M."/>
            <person name="Clum A."/>
            <person name="Pillay M."/>
            <person name="Palaniappan K."/>
            <person name="Varghese N."/>
            <person name="Mikhailova N."/>
            <person name="Stamatis D."/>
            <person name="Reddy T."/>
            <person name="Daum C."/>
            <person name="Shapiro N."/>
            <person name="Ivanova N."/>
            <person name="Kyrpides N."/>
            <person name="Woyke T."/>
        </authorList>
    </citation>
    <scope>NUCLEOTIDE SEQUENCE [LARGE SCALE GENOMIC DNA]</scope>
    <source>
        <strain evidence="9 10">DSM 26524</strain>
    </source>
</reference>
<dbReference type="PROSITE" id="PS00041">
    <property type="entry name" value="HTH_ARAC_FAMILY_1"/>
    <property type="match status" value="1"/>
</dbReference>
<dbReference type="GO" id="GO:0003700">
    <property type="term" value="F:DNA-binding transcription factor activity"/>
    <property type="evidence" value="ECO:0007669"/>
    <property type="project" value="InterPro"/>
</dbReference>
<feature type="domain" description="Response regulatory" evidence="8">
    <location>
        <begin position="5"/>
        <end position="122"/>
    </location>
</feature>
<comment type="caution">
    <text evidence="9">The sequence shown here is derived from an EMBL/GenBank/DDBJ whole genome shotgun (WGS) entry which is preliminary data.</text>
</comment>
<dbReference type="SMART" id="SM00342">
    <property type="entry name" value="HTH_ARAC"/>
    <property type="match status" value="1"/>
</dbReference>
<evidence type="ECO:0000256" key="3">
    <source>
        <dbReference type="ARBA" id="ARBA00023125"/>
    </source>
</evidence>
<dbReference type="AlphaFoldDB" id="A0AB73T819"/>
<evidence type="ECO:0000256" key="1">
    <source>
        <dbReference type="ARBA" id="ARBA00018672"/>
    </source>
</evidence>
<accession>A0AB73T819</accession>
<name>A0AB73T819_9FIRM</name>
<dbReference type="Pfam" id="PF00072">
    <property type="entry name" value="Response_reg"/>
    <property type="match status" value="1"/>
</dbReference>
<dbReference type="InterPro" id="IPR009057">
    <property type="entry name" value="Homeodomain-like_sf"/>
</dbReference>
<dbReference type="PROSITE" id="PS50110">
    <property type="entry name" value="RESPONSE_REGULATORY"/>
    <property type="match status" value="1"/>
</dbReference>
<dbReference type="GO" id="GO:0043565">
    <property type="term" value="F:sequence-specific DNA binding"/>
    <property type="evidence" value="ECO:0007669"/>
    <property type="project" value="InterPro"/>
</dbReference>
<sequence length="258" mass="29459">MKGYSILLVDDEEIALMGLQKGVNWESLGITKCYCAAGIKDALGVLRMHHVDIMISDIEMPGGSGLELICKVREEYPEIICIFYTCHADFSYCQEALRLGAFDYVLKPIPYEELEQILQKGLLEMQKGRTARELENIWGDMTHQEEKSSAVETVKKKITENLSVEISRDELADLVYMSPDYLTKLFKKETGLSLSDYIINKRLLLAQQLLSSTDLSIVEIAQRAGFSYSSYFVRIFKKKLGITPNQYRKDCLNRKNEV</sequence>
<evidence type="ECO:0000313" key="10">
    <source>
        <dbReference type="Proteomes" id="UP000245412"/>
    </source>
</evidence>
<dbReference type="SUPFAM" id="SSF52172">
    <property type="entry name" value="CheY-like"/>
    <property type="match status" value="1"/>
</dbReference>
<evidence type="ECO:0000256" key="4">
    <source>
        <dbReference type="ARBA" id="ARBA00023163"/>
    </source>
</evidence>
<keyword evidence="6" id="KW-0597">Phosphoprotein</keyword>
<evidence type="ECO:0000313" key="9">
    <source>
        <dbReference type="EMBL" id="PWJ77980.1"/>
    </source>
</evidence>
<evidence type="ECO:0000259" key="8">
    <source>
        <dbReference type="PROSITE" id="PS50110"/>
    </source>
</evidence>
<dbReference type="Gene3D" id="3.40.50.2300">
    <property type="match status" value="1"/>
</dbReference>
<keyword evidence="2" id="KW-0805">Transcription regulation</keyword>
<keyword evidence="3" id="KW-0238">DNA-binding</keyword>
<dbReference type="RefSeq" id="WP_109624931.1">
    <property type="nucleotide sequence ID" value="NZ_CABJAT010000002.1"/>
</dbReference>
<dbReference type="PANTHER" id="PTHR43280:SF2">
    <property type="entry name" value="HTH-TYPE TRANSCRIPTIONAL REGULATOR EXSA"/>
    <property type="match status" value="1"/>
</dbReference>